<evidence type="ECO:0000313" key="2">
    <source>
        <dbReference type="EMBL" id="MFD0924561.1"/>
    </source>
</evidence>
<reference evidence="3" key="1">
    <citation type="journal article" date="2019" name="Int. J. Syst. Evol. Microbiol.">
        <title>The Global Catalogue of Microorganisms (GCM) 10K type strain sequencing project: providing services to taxonomists for standard genome sequencing and annotation.</title>
        <authorList>
            <consortium name="The Broad Institute Genomics Platform"/>
            <consortium name="The Broad Institute Genome Sequencing Center for Infectious Disease"/>
            <person name="Wu L."/>
            <person name="Ma J."/>
        </authorList>
    </citation>
    <scope>NUCLEOTIDE SEQUENCE [LARGE SCALE GENOMIC DNA]</scope>
    <source>
        <strain evidence="3">CCUG 50873</strain>
    </source>
</reference>
<comment type="caution">
    <text evidence="2">The sequence shown here is derived from an EMBL/GenBank/DDBJ whole genome shotgun (WGS) entry which is preliminary data.</text>
</comment>
<accession>A0ABW3G1T2</accession>
<dbReference type="InterPro" id="IPR006683">
    <property type="entry name" value="Thioestr_dom"/>
</dbReference>
<gene>
    <name evidence="2" type="ORF">ACFQ04_02305</name>
</gene>
<keyword evidence="3" id="KW-1185">Reference proteome</keyword>
<dbReference type="EMBL" id="JBHTIL010000001">
    <property type="protein sequence ID" value="MFD0924561.1"/>
    <property type="molecule type" value="Genomic_DNA"/>
</dbReference>
<organism evidence="2 3">
    <name type="scientific">Williamsia deligens</name>
    <dbReference type="NCBI Taxonomy" id="321325"/>
    <lineage>
        <taxon>Bacteria</taxon>
        <taxon>Bacillati</taxon>
        <taxon>Actinomycetota</taxon>
        <taxon>Actinomycetes</taxon>
        <taxon>Mycobacteriales</taxon>
        <taxon>Nocardiaceae</taxon>
        <taxon>Williamsia</taxon>
    </lineage>
</organism>
<sequence length="307" mass="30897">MTSAASASPTIGDDPLTVFGVGGEPPTAPATRMRQRLGGLLVDHRGSVDIAAWAVLVDSAAGAPFVAQTPPDRGVVQASLAFATTGVEVATEGVLTAVATLRHDSGAFGLTTVDVTAGDDLVATVLARSARTGRVFDDALIERLTGAGASGGARGWPVPSSLPADAPAPPAIDPVLTGEQVVAAIVDGRIGGGPLADVLGVSPTADGARFRPAPWMANALGSMHGGVVAAAIAQACSWAGQSRTGAGQGYRLADFAVDFFRSPPVDVDELTIDTRVVRAGRRVVSLVAELRDGDTVLAQATAAVHLT</sequence>
<proteinExistence type="predicted"/>
<feature type="domain" description="Thioesterase" evidence="1">
    <location>
        <begin position="221"/>
        <end position="297"/>
    </location>
</feature>
<evidence type="ECO:0000313" key="3">
    <source>
        <dbReference type="Proteomes" id="UP001597068"/>
    </source>
</evidence>
<evidence type="ECO:0000259" key="1">
    <source>
        <dbReference type="Pfam" id="PF03061"/>
    </source>
</evidence>
<protein>
    <submittedName>
        <fullName evidence="2">PaaI family thioesterase</fullName>
        <ecNumber evidence="2">3.1.2.-</ecNumber>
    </submittedName>
</protein>
<dbReference type="InterPro" id="IPR029069">
    <property type="entry name" value="HotDog_dom_sf"/>
</dbReference>
<dbReference type="SUPFAM" id="SSF54637">
    <property type="entry name" value="Thioesterase/thiol ester dehydrase-isomerase"/>
    <property type="match status" value="1"/>
</dbReference>
<dbReference type="Pfam" id="PF03061">
    <property type="entry name" value="4HBT"/>
    <property type="match status" value="1"/>
</dbReference>
<name>A0ABW3G1T2_9NOCA</name>
<dbReference type="Proteomes" id="UP001597068">
    <property type="component" value="Unassembled WGS sequence"/>
</dbReference>
<dbReference type="Gene3D" id="3.10.129.10">
    <property type="entry name" value="Hotdog Thioesterase"/>
    <property type="match status" value="1"/>
</dbReference>
<dbReference type="RefSeq" id="WP_253647415.1">
    <property type="nucleotide sequence ID" value="NZ_BAAAMO010000002.1"/>
</dbReference>
<dbReference type="EC" id="3.1.2.-" evidence="2"/>
<dbReference type="GO" id="GO:0016787">
    <property type="term" value="F:hydrolase activity"/>
    <property type="evidence" value="ECO:0007669"/>
    <property type="project" value="UniProtKB-KW"/>
</dbReference>
<keyword evidence="2" id="KW-0378">Hydrolase</keyword>